<proteinExistence type="predicted"/>
<dbReference type="AlphaFoldDB" id="W5NCI3"/>
<dbReference type="PROSITE" id="PS50835">
    <property type="entry name" value="IG_LIKE"/>
    <property type="match status" value="1"/>
</dbReference>
<dbReference type="GeneTree" id="ENSGT00530000063555"/>
<reference evidence="10" key="3">
    <citation type="submission" date="2025-09" db="UniProtKB">
        <authorList>
            <consortium name="Ensembl"/>
        </authorList>
    </citation>
    <scope>IDENTIFICATION</scope>
</reference>
<dbReference type="GO" id="GO:0005520">
    <property type="term" value="F:insulin-like growth factor binding"/>
    <property type="evidence" value="ECO:0007669"/>
    <property type="project" value="InterPro"/>
</dbReference>
<dbReference type="SMART" id="SM00280">
    <property type="entry name" value="KAZAL"/>
    <property type="match status" value="1"/>
</dbReference>
<organism evidence="10 11">
    <name type="scientific">Lepisosteus oculatus</name>
    <name type="common">Spotted gar</name>
    <dbReference type="NCBI Taxonomy" id="7918"/>
    <lineage>
        <taxon>Eukaryota</taxon>
        <taxon>Metazoa</taxon>
        <taxon>Chordata</taxon>
        <taxon>Craniata</taxon>
        <taxon>Vertebrata</taxon>
        <taxon>Euteleostomi</taxon>
        <taxon>Actinopterygii</taxon>
        <taxon>Neopterygii</taxon>
        <taxon>Holostei</taxon>
        <taxon>Semionotiformes</taxon>
        <taxon>Lepisosteidae</taxon>
        <taxon>Lepisosteus</taxon>
    </lineage>
</organism>
<dbReference type="CDD" id="cd00104">
    <property type="entry name" value="KAZAL_FS"/>
    <property type="match status" value="1"/>
</dbReference>
<evidence type="ECO:0000259" key="8">
    <source>
        <dbReference type="PROSITE" id="PS51323"/>
    </source>
</evidence>
<dbReference type="InterPro" id="IPR036058">
    <property type="entry name" value="Kazal_dom_sf"/>
</dbReference>
<evidence type="ECO:0000256" key="5">
    <source>
        <dbReference type="ARBA" id="ARBA00023319"/>
    </source>
</evidence>
<dbReference type="Pfam" id="PF00050">
    <property type="entry name" value="Kazal_1"/>
    <property type="match status" value="1"/>
</dbReference>
<feature type="domain" description="IGFBP N-terminal" evidence="8">
    <location>
        <begin position="51"/>
        <end position="130"/>
    </location>
</feature>
<dbReference type="InterPro" id="IPR013098">
    <property type="entry name" value="Ig_I-set"/>
</dbReference>
<comment type="subcellular location">
    <subcellularLocation>
        <location evidence="1">Secreted</location>
    </subcellularLocation>
</comment>
<dbReference type="Proteomes" id="UP000018468">
    <property type="component" value="Linkage group LG1"/>
</dbReference>
<dbReference type="InterPro" id="IPR002350">
    <property type="entry name" value="Kazal_dom"/>
</dbReference>
<evidence type="ECO:0000313" key="11">
    <source>
        <dbReference type="Proteomes" id="UP000018468"/>
    </source>
</evidence>
<evidence type="ECO:0000256" key="4">
    <source>
        <dbReference type="ARBA" id="ARBA00023157"/>
    </source>
</evidence>
<dbReference type="Gene3D" id="3.30.60.30">
    <property type="match status" value="1"/>
</dbReference>
<evidence type="ECO:0000256" key="6">
    <source>
        <dbReference type="SAM" id="SignalP"/>
    </source>
</evidence>
<feature type="domain" description="Kazal-like" evidence="9">
    <location>
        <begin position="121"/>
        <end position="169"/>
    </location>
</feature>
<dbReference type="InterPro" id="IPR003599">
    <property type="entry name" value="Ig_sub"/>
</dbReference>
<dbReference type="InParanoid" id="W5NCI3"/>
<dbReference type="SMART" id="SM00408">
    <property type="entry name" value="IGc2"/>
    <property type="match status" value="1"/>
</dbReference>
<reference evidence="10" key="2">
    <citation type="submission" date="2025-08" db="UniProtKB">
        <authorList>
            <consortium name="Ensembl"/>
        </authorList>
    </citation>
    <scope>IDENTIFICATION</scope>
</reference>
<dbReference type="Gene3D" id="4.10.40.20">
    <property type="match status" value="1"/>
</dbReference>
<dbReference type="eggNOG" id="ENOG502QTYU">
    <property type="taxonomic scope" value="Eukaryota"/>
</dbReference>
<dbReference type="Bgee" id="ENSLOCG00000014896">
    <property type="expression patterns" value="Expressed in pharyngeal gill and 5 other cell types or tissues"/>
</dbReference>
<keyword evidence="3 6" id="KW-0732">Signal</keyword>
<accession>W5NCI3</accession>
<dbReference type="InterPro" id="IPR000867">
    <property type="entry name" value="IGFBP-like"/>
</dbReference>
<keyword evidence="11" id="KW-1185">Reference proteome</keyword>
<evidence type="ECO:0000256" key="1">
    <source>
        <dbReference type="ARBA" id="ARBA00004613"/>
    </source>
</evidence>
<feature type="signal peptide" evidence="6">
    <location>
        <begin position="1"/>
        <end position="23"/>
    </location>
</feature>
<evidence type="ECO:0000313" key="10">
    <source>
        <dbReference type="Ensembl" id="ENSLOCP00000018342.1"/>
    </source>
</evidence>
<dbReference type="PANTHER" id="PTHR14186:SF25">
    <property type="entry name" value="KAZAL-TYPE SERINE PEPTIDASE INHIBITOR DOMAIN 3"/>
    <property type="match status" value="1"/>
</dbReference>
<dbReference type="SUPFAM" id="SSF100895">
    <property type="entry name" value="Kazal-type serine protease inhibitors"/>
    <property type="match status" value="1"/>
</dbReference>
<dbReference type="Pfam" id="PF07679">
    <property type="entry name" value="I-set"/>
    <property type="match status" value="1"/>
</dbReference>
<dbReference type="EMBL" id="AHAT01006246">
    <property type="status" value="NOT_ANNOTATED_CDS"/>
    <property type="molecule type" value="Genomic_DNA"/>
</dbReference>
<reference evidence="11" key="1">
    <citation type="submission" date="2011-12" db="EMBL/GenBank/DDBJ databases">
        <title>The Draft Genome of Lepisosteus oculatus.</title>
        <authorList>
            <consortium name="The Broad Institute Genome Assembly &amp; Analysis Group"/>
            <consortium name="Computational R&amp;D Group"/>
            <consortium name="and Sequencing Platform"/>
            <person name="Di Palma F."/>
            <person name="Alfoldi J."/>
            <person name="Johnson J."/>
            <person name="Berlin A."/>
            <person name="Gnerre S."/>
            <person name="Jaffe D."/>
            <person name="MacCallum I."/>
            <person name="Young S."/>
            <person name="Walker B.J."/>
            <person name="Lander E.S."/>
            <person name="Lindblad-Toh K."/>
        </authorList>
    </citation>
    <scope>NUCLEOTIDE SEQUENCE [LARGE SCALE GENOMIC DNA]</scope>
</reference>
<dbReference type="OMA" id="CCMVCGQ"/>
<dbReference type="GO" id="GO:0001558">
    <property type="term" value="P:regulation of cell growth"/>
    <property type="evidence" value="ECO:0007669"/>
    <property type="project" value="InterPro"/>
</dbReference>
<dbReference type="GO" id="GO:0005614">
    <property type="term" value="C:interstitial matrix"/>
    <property type="evidence" value="ECO:0000318"/>
    <property type="project" value="GO_Central"/>
</dbReference>
<dbReference type="InterPro" id="IPR007110">
    <property type="entry name" value="Ig-like_dom"/>
</dbReference>
<dbReference type="InterPro" id="IPR009030">
    <property type="entry name" value="Growth_fac_rcpt_cys_sf"/>
</dbReference>
<dbReference type="InterPro" id="IPR013783">
    <property type="entry name" value="Ig-like_fold"/>
</dbReference>
<keyword evidence="5" id="KW-0393">Immunoglobulin domain</keyword>
<keyword evidence="2" id="KW-0964">Secreted</keyword>
<dbReference type="Ensembl" id="ENSLOCT00000018374.1">
    <property type="protein sequence ID" value="ENSLOCP00000018342.1"/>
    <property type="gene ID" value="ENSLOCG00000014896.1"/>
</dbReference>
<evidence type="ECO:0000259" key="9">
    <source>
        <dbReference type="PROSITE" id="PS51465"/>
    </source>
</evidence>
<dbReference type="SUPFAM" id="SSF48726">
    <property type="entry name" value="Immunoglobulin"/>
    <property type="match status" value="1"/>
</dbReference>
<dbReference type="SMART" id="SM00409">
    <property type="entry name" value="IG"/>
    <property type="match status" value="1"/>
</dbReference>
<keyword evidence="4" id="KW-1015">Disulfide bond</keyword>
<dbReference type="SUPFAM" id="SSF57184">
    <property type="entry name" value="Growth factor receptor domain"/>
    <property type="match status" value="1"/>
</dbReference>
<dbReference type="GO" id="GO:0009966">
    <property type="term" value="P:regulation of signal transduction"/>
    <property type="evidence" value="ECO:0000318"/>
    <property type="project" value="GO_Central"/>
</dbReference>
<dbReference type="InterPro" id="IPR036179">
    <property type="entry name" value="Ig-like_dom_sf"/>
</dbReference>
<dbReference type="Gene3D" id="2.60.40.10">
    <property type="entry name" value="Immunoglobulins"/>
    <property type="match status" value="1"/>
</dbReference>
<protein>
    <submittedName>
        <fullName evidence="10">Kazal-type serine peptidase inhibitor domain 3</fullName>
    </submittedName>
</protein>
<dbReference type="InterPro" id="IPR011390">
    <property type="entry name" value="IGFBP_rP_mac25"/>
</dbReference>
<evidence type="ECO:0000256" key="3">
    <source>
        <dbReference type="ARBA" id="ARBA00022729"/>
    </source>
</evidence>
<dbReference type="InterPro" id="IPR003598">
    <property type="entry name" value="Ig_sub2"/>
</dbReference>
<dbReference type="PANTHER" id="PTHR14186">
    <property type="entry name" value="INSULIN-LIKE GROWTH FACTOR BINDING PROTEIN-RELATED"/>
    <property type="match status" value="1"/>
</dbReference>
<evidence type="ECO:0000256" key="2">
    <source>
        <dbReference type="ARBA" id="ARBA00022525"/>
    </source>
</evidence>
<name>W5NCI3_LEPOC</name>
<dbReference type="GO" id="GO:0005615">
    <property type="term" value="C:extracellular space"/>
    <property type="evidence" value="ECO:0000318"/>
    <property type="project" value="GO_Central"/>
</dbReference>
<dbReference type="PROSITE" id="PS51323">
    <property type="entry name" value="IGFBP_N_2"/>
    <property type="match status" value="1"/>
</dbReference>
<dbReference type="PROSITE" id="PS51465">
    <property type="entry name" value="KAZAL_2"/>
    <property type="match status" value="1"/>
</dbReference>
<feature type="chain" id="PRO_5045152886" evidence="6">
    <location>
        <begin position="24"/>
        <end position="305"/>
    </location>
</feature>
<evidence type="ECO:0000259" key="7">
    <source>
        <dbReference type="PROSITE" id="PS50835"/>
    </source>
</evidence>
<feature type="domain" description="Ig-like" evidence="7">
    <location>
        <begin position="171"/>
        <end position="268"/>
    </location>
</feature>
<sequence length="305" mass="31998">MTAMSRWRSLLILGLLWTGESAGFPTGSEAGGAEAVAAGALESSGTPGRGQRARCAGCSPELCAEAVGCRAGLVPDRCGCCLECGNSEGQPCDLDRTSGFYGLCGPDLKCTLDTSDLSRGEVPEPLCACKSQEALCGSDGKTYENICKFREAELSSQALRFNSSGPCQTVPDIKRPPANLVTATGDSAIFPCEVFAFPMALSEWRRDGDDVILPGDDPRISVQSRGGPLRYETSSWLQIEGVTLGDAGTYRCIAHNGLGSVSASADLTVLGQDSGNMTDVDASLVPLSTAETFPSELPGEYDDYY</sequence>